<protein>
    <recommendedName>
        <fullName evidence="2">histidine kinase</fullName>
        <ecNumber evidence="2">2.7.13.3</ecNumber>
    </recommendedName>
</protein>
<feature type="transmembrane region" description="Helical" evidence="6">
    <location>
        <begin position="87"/>
        <end position="106"/>
    </location>
</feature>
<dbReference type="Pfam" id="PF02518">
    <property type="entry name" value="HATPase_c"/>
    <property type="match status" value="1"/>
</dbReference>
<dbReference type="GO" id="GO:0005886">
    <property type="term" value="C:plasma membrane"/>
    <property type="evidence" value="ECO:0007669"/>
    <property type="project" value="TreeGrafter"/>
</dbReference>
<dbReference type="SUPFAM" id="SSF55874">
    <property type="entry name" value="ATPase domain of HSP90 chaperone/DNA topoisomerase II/histidine kinase"/>
    <property type="match status" value="1"/>
</dbReference>
<feature type="transmembrane region" description="Helical" evidence="6">
    <location>
        <begin position="191"/>
        <end position="210"/>
    </location>
</feature>
<evidence type="ECO:0000256" key="5">
    <source>
        <dbReference type="ARBA" id="ARBA00022777"/>
    </source>
</evidence>
<keyword evidence="3" id="KW-0597">Phosphoprotein</keyword>
<dbReference type="SMART" id="SM00388">
    <property type="entry name" value="HisKA"/>
    <property type="match status" value="1"/>
</dbReference>
<feature type="transmembrane region" description="Helical" evidence="6">
    <location>
        <begin position="62"/>
        <end position="81"/>
    </location>
</feature>
<dbReference type="PANTHER" id="PTHR43047">
    <property type="entry name" value="TWO-COMPONENT HISTIDINE PROTEIN KINASE"/>
    <property type="match status" value="1"/>
</dbReference>
<dbReference type="EC" id="2.7.13.3" evidence="2"/>
<evidence type="ECO:0000313" key="8">
    <source>
        <dbReference type="EMBL" id="CAI2386495.1"/>
    </source>
</evidence>
<keyword evidence="6" id="KW-1133">Transmembrane helix</keyword>
<dbReference type="InterPro" id="IPR005467">
    <property type="entry name" value="His_kinase_dom"/>
</dbReference>
<dbReference type="EMBL" id="CAMPGE010029005">
    <property type="protein sequence ID" value="CAI2386495.1"/>
    <property type="molecule type" value="Genomic_DNA"/>
</dbReference>
<dbReference type="SMART" id="SM00387">
    <property type="entry name" value="HATPase_c"/>
    <property type="match status" value="1"/>
</dbReference>
<dbReference type="InterPro" id="IPR036890">
    <property type="entry name" value="HATPase_C_sf"/>
</dbReference>
<comment type="caution">
    <text evidence="8">The sequence shown here is derived from an EMBL/GenBank/DDBJ whole genome shotgun (WGS) entry which is preliminary data.</text>
</comment>
<evidence type="ECO:0000313" key="9">
    <source>
        <dbReference type="Proteomes" id="UP001295684"/>
    </source>
</evidence>
<keyword evidence="4" id="KW-0808">Transferase</keyword>
<evidence type="ECO:0000256" key="3">
    <source>
        <dbReference type="ARBA" id="ARBA00022553"/>
    </source>
</evidence>
<dbReference type="Proteomes" id="UP001295684">
    <property type="component" value="Unassembled WGS sequence"/>
</dbReference>
<dbReference type="Pfam" id="PF00512">
    <property type="entry name" value="HisKA"/>
    <property type="match status" value="1"/>
</dbReference>
<keyword evidence="5" id="KW-0418">Kinase</keyword>
<dbReference type="InterPro" id="IPR003594">
    <property type="entry name" value="HATPase_dom"/>
</dbReference>
<dbReference type="Gene3D" id="3.30.565.10">
    <property type="entry name" value="Histidine kinase-like ATPase, C-terminal domain"/>
    <property type="match status" value="1"/>
</dbReference>
<feature type="transmembrane region" description="Helical" evidence="6">
    <location>
        <begin position="146"/>
        <end position="179"/>
    </location>
</feature>
<evidence type="ECO:0000256" key="6">
    <source>
        <dbReference type="SAM" id="Phobius"/>
    </source>
</evidence>
<keyword evidence="6" id="KW-0812">Transmembrane</keyword>
<evidence type="ECO:0000256" key="4">
    <source>
        <dbReference type="ARBA" id="ARBA00022679"/>
    </source>
</evidence>
<feature type="domain" description="Histidine kinase" evidence="7">
    <location>
        <begin position="437"/>
        <end position="733"/>
    </location>
</feature>
<dbReference type="AlphaFoldDB" id="A0AAD2DBD1"/>
<evidence type="ECO:0000259" key="7">
    <source>
        <dbReference type="PROSITE" id="PS50109"/>
    </source>
</evidence>
<keyword evidence="9" id="KW-1185">Reference proteome</keyword>
<dbReference type="GO" id="GO:0009927">
    <property type="term" value="F:histidine phosphotransfer kinase activity"/>
    <property type="evidence" value="ECO:0007669"/>
    <property type="project" value="TreeGrafter"/>
</dbReference>
<evidence type="ECO:0000256" key="2">
    <source>
        <dbReference type="ARBA" id="ARBA00012438"/>
    </source>
</evidence>
<dbReference type="CDD" id="cd00082">
    <property type="entry name" value="HisKA"/>
    <property type="match status" value="1"/>
</dbReference>
<dbReference type="PANTHER" id="PTHR43047:SF72">
    <property type="entry name" value="OSMOSENSING HISTIDINE PROTEIN KINASE SLN1"/>
    <property type="match status" value="1"/>
</dbReference>
<dbReference type="InterPro" id="IPR004358">
    <property type="entry name" value="Sig_transdc_His_kin-like_C"/>
</dbReference>
<sequence>MENIKIENKPATGYESDFILNNWFFKELRSKWAFEDIDFEDPEIEEMYQEHRFKTNQVNWKFIMFVLKIESCIVSILFQFQEENMPLYERISPIGGILFLFLLEYLIEKFKFVSKYGAILYIVMLGLIMTQSNLEFVKFRLHEGFLVHIAVSFLLSTCLISNWILSSAAILVLYLNLYFWLNFYFGPIPILAIYALCCACAIFGFNAFLISRNFKQEFLSTHRAKQASSQLKKILEGLPEGVTIINEQGDDLKFINKKLKQTFDISSFLDIQRENEDLVKIKQEIDEIIKNIYKRSAADSLIQEDSQMFTDSILSNFVVKIQKQRVEEGKGGDPDVQVGDCKHIPLCDFLQQERKLCHNEPGNERSTKVSISYERRHLHQDADHLKKDFVIKTSKIDVVNCLDRGATFLQMFIDTTKISQLEEAKAQSNYQRQMLSNASHEFRTPLNAMSLSLHLMKAHINEAWAKYHQIASSSCEILKGLVEDILDFSKIEAGVFDIQDTEFTFKQLFDEVNSIFEMQTRMKRIDLKFEMQETFQELKVKTDKNRLKQILMNLLSNSLKCTDNGFINVELKIQELREISPNQIREQNILDAFDQELQEEAPVCHLLLVTDKYNFSPNSSKFGIQLRENMYENVGTGRTRQKQVDESATSKFSKELRVDLIVIDTGIGIPKKDLPSLFTLFGKTSSNHNRNKTGTGLGLTICKRLCEKLGGKICLESKEGVGTKVTCSFRCLY</sequence>
<dbReference type="GO" id="GO:0000155">
    <property type="term" value="F:phosphorelay sensor kinase activity"/>
    <property type="evidence" value="ECO:0007669"/>
    <property type="project" value="InterPro"/>
</dbReference>
<accession>A0AAD2DBD1</accession>
<dbReference type="SUPFAM" id="SSF47384">
    <property type="entry name" value="Homodimeric domain of signal transducing histidine kinase"/>
    <property type="match status" value="1"/>
</dbReference>
<dbReference type="InterPro" id="IPR003661">
    <property type="entry name" value="HisK_dim/P_dom"/>
</dbReference>
<evidence type="ECO:0000256" key="1">
    <source>
        <dbReference type="ARBA" id="ARBA00000085"/>
    </source>
</evidence>
<dbReference type="InterPro" id="IPR036097">
    <property type="entry name" value="HisK_dim/P_sf"/>
</dbReference>
<dbReference type="PRINTS" id="PR00344">
    <property type="entry name" value="BCTRLSENSOR"/>
</dbReference>
<feature type="transmembrane region" description="Helical" evidence="6">
    <location>
        <begin position="118"/>
        <end position="134"/>
    </location>
</feature>
<gene>
    <name evidence="8" type="ORF">ECRASSUSDP1_LOCUS28116</name>
</gene>
<organism evidence="8 9">
    <name type="scientific">Euplotes crassus</name>
    <dbReference type="NCBI Taxonomy" id="5936"/>
    <lineage>
        <taxon>Eukaryota</taxon>
        <taxon>Sar</taxon>
        <taxon>Alveolata</taxon>
        <taxon>Ciliophora</taxon>
        <taxon>Intramacronucleata</taxon>
        <taxon>Spirotrichea</taxon>
        <taxon>Hypotrichia</taxon>
        <taxon>Euplotida</taxon>
        <taxon>Euplotidae</taxon>
        <taxon>Moneuplotes</taxon>
    </lineage>
</organism>
<reference evidence="8" key="1">
    <citation type="submission" date="2023-07" db="EMBL/GenBank/DDBJ databases">
        <authorList>
            <consortium name="AG Swart"/>
            <person name="Singh M."/>
            <person name="Singh A."/>
            <person name="Seah K."/>
            <person name="Emmerich C."/>
        </authorList>
    </citation>
    <scope>NUCLEOTIDE SEQUENCE</scope>
    <source>
        <strain evidence="8">DP1</strain>
    </source>
</reference>
<proteinExistence type="predicted"/>
<dbReference type="PROSITE" id="PS50109">
    <property type="entry name" value="HIS_KIN"/>
    <property type="match status" value="1"/>
</dbReference>
<keyword evidence="6" id="KW-0472">Membrane</keyword>
<name>A0AAD2DBD1_EUPCR</name>
<comment type="catalytic activity">
    <reaction evidence="1">
        <text>ATP + protein L-histidine = ADP + protein N-phospho-L-histidine.</text>
        <dbReference type="EC" id="2.7.13.3"/>
    </reaction>
</comment>
<dbReference type="Gene3D" id="1.10.287.130">
    <property type="match status" value="1"/>
</dbReference>